<evidence type="ECO:0000313" key="2">
    <source>
        <dbReference type="Proteomes" id="UP000267027"/>
    </source>
</evidence>
<accession>A0A0R3PHN2</accession>
<evidence type="ECO:0000313" key="3">
    <source>
        <dbReference type="WBParaSite" id="ACOC_0000385901-mRNA-1"/>
    </source>
</evidence>
<keyword evidence="2" id="KW-1185">Reference proteome</keyword>
<dbReference type="OMA" id="TFWINSK"/>
<evidence type="ECO:0000313" key="1">
    <source>
        <dbReference type="EMBL" id="VDM55445.1"/>
    </source>
</evidence>
<proteinExistence type="predicted"/>
<sequence length="128" mass="14868">MRQRYRSPIFNGYETATRDRCSGNHRYPNDNSSDNKVPAAIKEVSCLRRATCGDEYVGETEHLCTHSTQKHNGKDFEVKVTILVQESRTQACKTLETFWINSKHPKMNHMEECLIITRDIGQYINLLF</sequence>
<dbReference type="OrthoDB" id="10057701at2759"/>
<name>A0A0R3PHN2_ANGCS</name>
<dbReference type="EMBL" id="UYYA01001504">
    <property type="protein sequence ID" value="VDM55445.1"/>
    <property type="molecule type" value="Genomic_DNA"/>
</dbReference>
<dbReference type="WBParaSite" id="ACOC_0000385901-mRNA-1">
    <property type="protein sequence ID" value="ACOC_0000385901-mRNA-1"/>
    <property type="gene ID" value="ACOC_0000385901"/>
</dbReference>
<gene>
    <name evidence="1" type="ORF">ACOC_LOCUS3860</name>
</gene>
<reference evidence="1 2" key="2">
    <citation type="submission" date="2018-11" db="EMBL/GenBank/DDBJ databases">
        <authorList>
            <consortium name="Pathogen Informatics"/>
        </authorList>
    </citation>
    <scope>NUCLEOTIDE SEQUENCE [LARGE SCALE GENOMIC DNA]</scope>
    <source>
        <strain evidence="1 2">Costa Rica</strain>
    </source>
</reference>
<protein>
    <submittedName>
        <fullName evidence="3">C2H2-type domain-containing protein</fullName>
    </submittedName>
</protein>
<dbReference type="AlphaFoldDB" id="A0A0R3PHN2"/>
<organism evidence="3">
    <name type="scientific">Angiostrongylus costaricensis</name>
    <name type="common">Nematode worm</name>
    <dbReference type="NCBI Taxonomy" id="334426"/>
    <lineage>
        <taxon>Eukaryota</taxon>
        <taxon>Metazoa</taxon>
        <taxon>Ecdysozoa</taxon>
        <taxon>Nematoda</taxon>
        <taxon>Chromadorea</taxon>
        <taxon>Rhabditida</taxon>
        <taxon>Rhabditina</taxon>
        <taxon>Rhabditomorpha</taxon>
        <taxon>Strongyloidea</taxon>
        <taxon>Metastrongylidae</taxon>
        <taxon>Angiostrongylus</taxon>
    </lineage>
</organism>
<dbReference type="Proteomes" id="UP000267027">
    <property type="component" value="Unassembled WGS sequence"/>
</dbReference>
<reference evidence="3" key="1">
    <citation type="submission" date="2017-02" db="UniProtKB">
        <authorList>
            <consortium name="WormBaseParasite"/>
        </authorList>
    </citation>
    <scope>IDENTIFICATION</scope>
</reference>